<sequence length="113" mass="12206">MNQAQLQQENADHQGRGGVSAENRSFGFRPAFRNADTGNVYASRFADGRLAPVHVIDGLPDEVVVARSATGKVTCVKASVQSGFVRDGCFYDRAAAAAYLARRMDDIGRQAWA</sequence>
<proteinExistence type="predicted"/>
<reference evidence="2" key="1">
    <citation type="submission" date="2019-12" db="EMBL/GenBank/DDBJ databases">
        <authorList>
            <person name="Cremers G."/>
        </authorList>
    </citation>
    <scope>NUCLEOTIDE SEQUENCE</scope>
    <source>
        <strain evidence="2">Vvax</strain>
    </source>
</reference>
<name>A0A679JR44_VARPD</name>
<feature type="region of interest" description="Disordered" evidence="1">
    <location>
        <begin position="1"/>
        <end position="24"/>
    </location>
</feature>
<organism evidence="2">
    <name type="scientific">Variovorax paradoxus</name>
    <dbReference type="NCBI Taxonomy" id="34073"/>
    <lineage>
        <taxon>Bacteria</taxon>
        <taxon>Pseudomonadati</taxon>
        <taxon>Pseudomonadota</taxon>
        <taxon>Betaproteobacteria</taxon>
        <taxon>Burkholderiales</taxon>
        <taxon>Comamonadaceae</taxon>
        <taxon>Variovorax</taxon>
    </lineage>
</organism>
<accession>A0A679JR44</accession>
<evidence type="ECO:0000256" key="1">
    <source>
        <dbReference type="SAM" id="MobiDB-lite"/>
    </source>
</evidence>
<evidence type="ECO:0000313" key="2">
    <source>
        <dbReference type="EMBL" id="CAA2109787.1"/>
    </source>
</evidence>
<dbReference type="EMBL" id="LR743508">
    <property type="protein sequence ID" value="CAA2109787.1"/>
    <property type="molecule type" value="Genomic_DNA"/>
</dbReference>
<dbReference type="AlphaFoldDB" id="A0A679JR44"/>
<protein>
    <submittedName>
        <fullName evidence="2">Uncharacterized protein</fullName>
    </submittedName>
</protein>
<gene>
    <name evidence="2" type="ORF">VVAX_06059</name>
</gene>
<dbReference type="RefSeq" id="WP_339093812.1">
    <property type="nucleotide sequence ID" value="NZ_LR743508.1"/>
</dbReference>